<dbReference type="InterPro" id="IPR002346">
    <property type="entry name" value="Mopterin_DH_FAD-bd"/>
</dbReference>
<feature type="domain" description="FAD-binding PCMH-type" evidence="4">
    <location>
        <begin position="1"/>
        <end position="184"/>
    </location>
</feature>
<gene>
    <name evidence="5" type="ORF">SAMN06295970_1364</name>
</gene>
<evidence type="ECO:0000256" key="1">
    <source>
        <dbReference type="ARBA" id="ARBA00022630"/>
    </source>
</evidence>
<dbReference type="RefSeq" id="WP_283445467.1">
    <property type="nucleotide sequence ID" value="NZ_FXUL01000036.1"/>
</dbReference>
<keyword evidence="2" id="KW-0274">FAD</keyword>
<dbReference type="InterPro" id="IPR036318">
    <property type="entry name" value="FAD-bd_PCMH-like_sf"/>
</dbReference>
<keyword evidence="3" id="KW-0560">Oxidoreductase</keyword>
<dbReference type="InterPro" id="IPR051312">
    <property type="entry name" value="Diverse_Substr_Oxidored"/>
</dbReference>
<dbReference type="Proteomes" id="UP001158049">
    <property type="component" value="Unassembled WGS sequence"/>
</dbReference>
<dbReference type="InterPro" id="IPR016167">
    <property type="entry name" value="FAD-bd_PCMH_sub1"/>
</dbReference>
<dbReference type="InterPro" id="IPR036683">
    <property type="entry name" value="CO_DH_flav_C_dom_sf"/>
</dbReference>
<dbReference type="PROSITE" id="PS51387">
    <property type="entry name" value="FAD_PCMH"/>
    <property type="match status" value="1"/>
</dbReference>
<name>A0ABY1QVZ9_9BURK</name>
<sequence length="293" mass="30091">MKAAPFAYQRAGSLADAIQACSNADAGVKVLGGGQSLGPMLNMRLVRAAMLVDISGAQDMARVERRDGSLFIGGALTHAAIEDGALDAALAEEAAPLARMLRHVAGTIAYRAVRNRGTLAGSLAHADPAADWVLAMAALDAQLQCVSSSATRRVPATAFMSGAFTTALADGELLAGVLVPLYTADMRWGYYKFCRKTGEFAEASCAVVLDPQRGVARIVIGALDGAPASLAGLAAQVAGQGMDALTDSAVRDAVAQAAQSKDAVDRRLIEAAVKRAVRQALGVNEQDKVAGAA</sequence>
<evidence type="ECO:0000313" key="6">
    <source>
        <dbReference type="Proteomes" id="UP001158049"/>
    </source>
</evidence>
<dbReference type="Gene3D" id="3.30.390.50">
    <property type="entry name" value="CO dehydrogenase flavoprotein, C-terminal domain"/>
    <property type="match status" value="1"/>
</dbReference>
<dbReference type="Gene3D" id="3.30.43.10">
    <property type="entry name" value="Uridine Diphospho-n-acetylenolpyruvylglucosamine Reductase, domain 2"/>
    <property type="match status" value="1"/>
</dbReference>
<protein>
    <submittedName>
        <fullName evidence="5">Carbon-monoxide dehydrogenase medium subunit</fullName>
    </submittedName>
</protein>
<evidence type="ECO:0000313" key="5">
    <source>
        <dbReference type="EMBL" id="SMP80455.1"/>
    </source>
</evidence>
<dbReference type="SUPFAM" id="SSF55447">
    <property type="entry name" value="CO dehydrogenase flavoprotein C-terminal domain-like"/>
    <property type="match status" value="1"/>
</dbReference>
<organism evidence="5 6">
    <name type="scientific">Noviherbaspirillum suwonense</name>
    <dbReference type="NCBI Taxonomy" id="1224511"/>
    <lineage>
        <taxon>Bacteria</taxon>
        <taxon>Pseudomonadati</taxon>
        <taxon>Pseudomonadota</taxon>
        <taxon>Betaproteobacteria</taxon>
        <taxon>Burkholderiales</taxon>
        <taxon>Oxalobacteraceae</taxon>
        <taxon>Noviherbaspirillum</taxon>
    </lineage>
</organism>
<dbReference type="PANTHER" id="PTHR42659:SF2">
    <property type="entry name" value="XANTHINE DEHYDROGENASE SUBUNIT C-RELATED"/>
    <property type="match status" value="1"/>
</dbReference>
<dbReference type="SUPFAM" id="SSF56176">
    <property type="entry name" value="FAD-binding/transporter-associated domain-like"/>
    <property type="match status" value="1"/>
</dbReference>
<reference evidence="5 6" key="1">
    <citation type="submission" date="2017-05" db="EMBL/GenBank/DDBJ databases">
        <authorList>
            <person name="Varghese N."/>
            <person name="Submissions S."/>
        </authorList>
    </citation>
    <scope>NUCLEOTIDE SEQUENCE [LARGE SCALE GENOMIC DNA]</scope>
    <source>
        <strain evidence="5 6">DSM 26001</strain>
    </source>
</reference>
<dbReference type="InterPro" id="IPR016166">
    <property type="entry name" value="FAD-bd_PCMH"/>
</dbReference>
<proteinExistence type="predicted"/>
<dbReference type="Gene3D" id="3.30.465.10">
    <property type="match status" value="1"/>
</dbReference>
<evidence type="ECO:0000256" key="2">
    <source>
        <dbReference type="ARBA" id="ARBA00022827"/>
    </source>
</evidence>
<dbReference type="InterPro" id="IPR016169">
    <property type="entry name" value="FAD-bd_PCMH_sub2"/>
</dbReference>
<evidence type="ECO:0000259" key="4">
    <source>
        <dbReference type="PROSITE" id="PS51387"/>
    </source>
</evidence>
<keyword evidence="6" id="KW-1185">Reference proteome</keyword>
<dbReference type="EMBL" id="FXUL01000036">
    <property type="protein sequence ID" value="SMP80455.1"/>
    <property type="molecule type" value="Genomic_DNA"/>
</dbReference>
<dbReference type="PANTHER" id="PTHR42659">
    <property type="entry name" value="XANTHINE DEHYDROGENASE SUBUNIT C-RELATED"/>
    <property type="match status" value="1"/>
</dbReference>
<keyword evidence="1" id="KW-0285">Flavoprotein</keyword>
<comment type="caution">
    <text evidence="5">The sequence shown here is derived from an EMBL/GenBank/DDBJ whole genome shotgun (WGS) entry which is preliminary data.</text>
</comment>
<evidence type="ECO:0000256" key="3">
    <source>
        <dbReference type="ARBA" id="ARBA00023002"/>
    </source>
</evidence>
<accession>A0ABY1QVZ9</accession>
<dbReference type="Pfam" id="PF00941">
    <property type="entry name" value="FAD_binding_5"/>
    <property type="match status" value="1"/>
</dbReference>